<dbReference type="RefSeq" id="XP_003742108.1">
    <property type="nucleotide sequence ID" value="XM_003742060.1"/>
</dbReference>
<dbReference type="KEGG" id="goe:100904031"/>
<dbReference type="AlphaFoldDB" id="A0AAJ6VXA9"/>
<accession>A0AAJ6VXA9</accession>
<dbReference type="Pfam" id="PF05380">
    <property type="entry name" value="Peptidase_A17"/>
    <property type="match status" value="1"/>
</dbReference>
<organism evidence="1 2">
    <name type="scientific">Galendromus occidentalis</name>
    <name type="common">western predatory mite</name>
    <dbReference type="NCBI Taxonomy" id="34638"/>
    <lineage>
        <taxon>Eukaryota</taxon>
        <taxon>Metazoa</taxon>
        <taxon>Ecdysozoa</taxon>
        <taxon>Arthropoda</taxon>
        <taxon>Chelicerata</taxon>
        <taxon>Arachnida</taxon>
        <taxon>Acari</taxon>
        <taxon>Parasitiformes</taxon>
        <taxon>Mesostigmata</taxon>
        <taxon>Gamasina</taxon>
        <taxon>Phytoseioidea</taxon>
        <taxon>Phytoseiidae</taxon>
        <taxon>Typhlodrominae</taxon>
        <taxon>Galendromus</taxon>
    </lineage>
</organism>
<gene>
    <name evidence="2" type="primary">LOC100904031</name>
</gene>
<feature type="non-terminal residue" evidence="2">
    <location>
        <position position="1"/>
    </location>
</feature>
<name>A0AAJ6VXA9_9ACAR</name>
<keyword evidence="1" id="KW-1185">Reference proteome</keyword>
<sequence>GAAPSGFLLAATIRHHLEKGDPAVPELAKSLYADDLLQSFEDVERAQRFTDKVRQSLASAGMHLAKWKSNSTEPKSHLLGTGIQPDDFDSSSAEFLKVLGISWCPSEDVFSFKTPSLFDGPAPESPPSKRQVLSIVASIYDPLGWLTPVTLRGEKLIQRLWTRNSGWNDKIPGAIHVDLKRWMTEVVELRRFRIPRRYSCRKDVPVAHLLHLFGDASTTAYAAAAYVESKFADGSSDFALAMSRSRLALRDSPSLPRLELLASPIAVRLKRFLMERLNLDFERTLLYTDSTIAYHWATSSSPGSWKQFVSNGGDSIRVPKTGFT</sequence>
<dbReference type="SUPFAM" id="SSF56672">
    <property type="entry name" value="DNA/RNA polymerases"/>
    <property type="match status" value="1"/>
</dbReference>
<dbReference type="InterPro" id="IPR043502">
    <property type="entry name" value="DNA/RNA_pol_sf"/>
</dbReference>
<evidence type="ECO:0000313" key="2">
    <source>
        <dbReference type="RefSeq" id="XP_003742108.1"/>
    </source>
</evidence>
<dbReference type="Proteomes" id="UP000694867">
    <property type="component" value="Unplaced"/>
</dbReference>
<dbReference type="GeneID" id="100904031"/>
<dbReference type="PANTHER" id="PTHR47331">
    <property type="entry name" value="PHD-TYPE DOMAIN-CONTAINING PROTEIN"/>
    <property type="match status" value="1"/>
</dbReference>
<dbReference type="GO" id="GO:0071897">
    <property type="term" value="P:DNA biosynthetic process"/>
    <property type="evidence" value="ECO:0007669"/>
    <property type="project" value="UniProtKB-ARBA"/>
</dbReference>
<reference evidence="2" key="1">
    <citation type="submission" date="2025-08" db="UniProtKB">
        <authorList>
            <consortium name="RefSeq"/>
        </authorList>
    </citation>
    <scope>IDENTIFICATION</scope>
</reference>
<proteinExistence type="predicted"/>
<evidence type="ECO:0000313" key="1">
    <source>
        <dbReference type="Proteomes" id="UP000694867"/>
    </source>
</evidence>
<dbReference type="InterPro" id="IPR008042">
    <property type="entry name" value="Retrotrans_Pao"/>
</dbReference>
<protein>
    <submittedName>
        <fullName evidence="2">Uncharacterized protein LOC100904031</fullName>
    </submittedName>
</protein>